<protein>
    <recommendedName>
        <fullName evidence="1">dATP/dGTP diphosphohydrolase N-terminal domain-containing protein</fullName>
    </recommendedName>
</protein>
<keyword evidence="3" id="KW-1185">Reference proteome</keyword>
<dbReference type="Pfam" id="PF18909">
    <property type="entry name" value="dGTP_diPhyd_N"/>
    <property type="match status" value="1"/>
</dbReference>
<organism evidence="2 3">
    <name type="scientific">Ralstonia phage vB_RsoP_BMB50</name>
    <dbReference type="NCBI Taxonomy" id="2834269"/>
    <lineage>
        <taxon>Viruses</taxon>
        <taxon>Duplodnaviria</taxon>
        <taxon>Heunggongvirae</taxon>
        <taxon>Uroviricota</taxon>
        <taxon>Caudoviricetes</taxon>
        <taxon>Autographivirales</taxon>
        <taxon>Autonotataviridae</taxon>
        <taxon>Okabevirinae</taxon>
        <taxon>Hongshanvirus</taxon>
        <taxon>Hongshanvirus BMB50</taxon>
    </lineage>
</organism>
<reference evidence="2" key="1">
    <citation type="submission" date="2021-04" db="EMBL/GenBank/DDBJ databases">
        <title>Genomic characterization of the novel lytic bacteriophage vB_RsoP_BMB50 infecting Ralstonia solanacearum.</title>
        <authorList>
            <person name="Wang K."/>
            <person name="Liu Q."/>
            <person name="Dong Z."/>
            <person name="Sun M."/>
            <person name="Peng D."/>
        </authorList>
    </citation>
    <scope>NUCLEOTIDE SEQUENCE</scope>
</reference>
<sequence>MSAGMKFDGGKPRMDLLFDGMPNALLGIGDVLTFGAKKYADHSWQKVENAQARYSAALIRHQLAISKGETNDPESGLPHAYHLACNALFLAEFAALALQRAQCSERAVGAEPVQCAPRPADDSRGDGELVGDARAVGGSAVGTPAIAKEFERAVADHGSGVRRVSELAQQLKQKTCQHAFTWSGYDMGRSVYTCTKCQHTELRSTPSFTGGL</sequence>
<evidence type="ECO:0000313" key="3">
    <source>
        <dbReference type="Proteomes" id="UP000694260"/>
    </source>
</evidence>
<dbReference type="EMBL" id="MW965453">
    <property type="protein sequence ID" value="QVE65530.1"/>
    <property type="molecule type" value="Genomic_DNA"/>
</dbReference>
<evidence type="ECO:0000259" key="1">
    <source>
        <dbReference type="Pfam" id="PF18909"/>
    </source>
</evidence>
<dbReference type="InterPro" id="IPR044038">
    <property type="entry name" value="dATP/dGTP_diPOhydrolase_N"/>
</dbReference>
<accession>A0A8E5KHD8</accession>
<evidence type="ECO:0000313" key="2">
    <source>
        <dbReference type="EMBL" id="QVE65530.1"/>
    </source>
</evidence>
<name>A0A8E5KHD8_9CAUD</name>
<dbReference type="Proteomes" id="UP000694260">
    <property type="component" value="Segment"/>
</dbReference>
<proteinExistence type="predicted"/>
<feature type="domain" description="dATP/dGTP diphosphohydrolase N-terminal" evidence="1">
    <location>
        <begin position="3"/>
        <end position="95"/>
    </location>
</feature>